<dbReference type="Pfam" id="PF01584">
    <property type="entry name" value="CheW"/>
    <property type="match status" value="1"/>
</dbReference>
<dbReference type="GO" id="GO:0007165">
    <property type="term" value="P:signal transduction"/>
    <property type="evidence" value="ECO:0007669"/>
    <property type="project" value="InterPro"/>
</dbReference>
<dbReference type="Proteomes" id="UP000031623">
    <property type="component" value="Chromosome"/>
</dbReference>
<organism evidence="2 3">
    <name type="scientific">Thioploca ingrica</name>
    <dbReference type="NCBI Taxonomy" id="40754"/>
    <lineage>
        <taxon>Bacteria</taxon>
        <taxon>Pseudomonadati</taxon>
        <taxon>Pseudomonadota</taxon>
        <taxon>Gammaproteobacteria</taxon>
        <taxon>Thiotrichales</taxon>
        <taxon>Thiotrichaceae</taxon>
        <taxon>Thioploca</taxon>
    </lineage>
</organism>
<dbReference type="STRING" id="40754.THII_1282"/>
<dbReference type="GO" id="GO:0006935">
    <property type="term" value="P:chemotaxis"/>
    <property type="evidence" value="ECO:0007669"/>
    <property type="project" value="InterPro"/>
</dbReference>
<dbReference type="Gene3D" id="2.40.50.180">
    <property type="entry name" value="CheA-289, Domain 4"/>
    <property type="match status" value="1"/>
</dbReference>
<keyword evidence="3" id="KW-1185">Reference proteome</keyword>
<dbReference type="HOGENOM" id="CLU_128728_0_0_6"/>
<evidence type="ECO:0000313" key="2">
    <source>
        <dbReference type="EMBL" id="BAP55579.1"/>
    </source>
</evidence>
<dbReference type="OrthoDB" id="5765252at2"/>
<evidence type="ECO:0000313" key="3">
    <source>
        <dbReference type="Proteomes" id="UP000031623"/>
    </source>
</evidence>
<dbReference type="InterPro" id="IPR036061">
    <property type="entry name" value="CheW-like_dom_sf"/>
</dbReference>
<gene>
    <name evidence="2" type="ORF">THII_1282</name>
</gene>
<dbReference type="KEGG" id="tig:THII_1282"/>
<name>A0A090AEZ8_9GAMM</name>
<dbReference type="AlphaFoldDB" id="A0A090AEZ8"/>
<reference evidence="2 3" key="1">
    <citation type="journal article" date="2014" name="ISME J.">
        <title>Ecophysiology of Thioploca ingrica as revealed by the complete genome sequence supplemented with proteomic evidence.</title>
        <authorList>
            <person name="Kojima H."/>
            <person name="Ogura Y."/>
            <person name="Yamamoto N."/>
            <person name="Togashi T."/>
            <person name="Mori H."/>
            <person name="Watanabe T."/>
            <person name="Nemoto F."/>
            <person name="Kurokawa K."/>
            <person name="Hayashi T."/>
            <person name="Fukui M."/>
        </authorList>
    </citation>
    <scope>NUCLEOTIDE SEQUENCE [LARGE SCALE GENOMIC DNA]</scope>
</reference>
<evidence type="ECO:0000259" key="1">
    <source>
        <dbReference type="PROSITE" id="PS50851"/>
    </source>
</evidence>
<sequence length="160" mass="17859">MSNSIAVRCLLVPIGLEQQLLLPSTVVAEVFPYQKPEPVVGSHPSWLLGSINWRGQPLLVMSMEKILSLPLPSSKPYRTLILYGLESNQTLPFYAFLVTDIPRTLNLTEVGLTHFVSGERNGIVFQVEIAQQGAAWILDLTYLENLLRKYQSHLSSPSVI</sequence>
<dbReference type="SUPFAM" id="SSF50341">
    <property type="entry name" value="CheW-like"/>
    <property type="match status" value="1"/>
</dbReference>
<accession>A0A090AEZ8</accession>
<dbReference type="InterPro" id="IPR002545">
    <property type="entry name" value="CheW-lke_dom"/>
</dbReference>
<proteinExistence type="predicted"/>
<feature type="domain" description="CheW-like" evidence="1">
    <location>
        <begin position="6"/>
        <end position="149"/>
    </location>
</feature>
<dbReference type="EMBL" id="AP014633">
    <property type="protein sequence ID" value="BAP55579.1"/>
    <property type="molecule type" value="Genomic_DNA"/>
</dbReference>
<protein>
    <submittedName>
        <fullName evidence="2">Chemotaxis-related protein</fullName>
    </submittedName>
</protein>
<dbReference type="PROSITE" id="PS50851">
    <property type="entry name" value="CHEW"/>
    <property type="match status" value="1"/>
</dbReference>